<evidence type="ECO:0000313" key="3">
    <source>
        <dbReference type="RefSeq" id="XP_026669828.1"/>
    </source>
</evidence>
<reference evidence="3 4" key="1">
    <citation type="submission" date="2025-04" db="UniProtKB">
        <authorList>
            <consortium name="RefSeq"/>
        </authorList>
    </citation>
    <scope>IDENTIFICATION</scope>
    <source>
        <tissue evidence="3 4">Whole body</tissue>
    </source>
</reference>
<dbReference type="AlphaFoldDB" id="A0AAJ7S391"/>
<evidence type="ECO:0000256" key="1">
    <source>
        <dbReference type="SAM" id="MobiDB-lite"/>
    </source>
</evidence>
<dbReference type="RefSeq" id="XP_026669828.1">
    <property type="nucleotide sequence ID" value="XM_026814027.1"/>
</dbReference>
<keyword evidence="2" id="KW-1185">Reference proteome</keyword>
<proteinExistence type="predicted"/>
<dbReference type="KEGG" id="ccal:108625523"/>
<gene>
    <name evidence="3 4" type="primary">LOC108625523</name>
</gene>
<dbReference type="Proteomes" id="UP000694925">
    <property type="component" value="Unplaced"/>
</dbReference>
<accession>A0AAJ7S391</accession>
<evidence type="ECO:0000313" key="2">
    <source>
        <dbReference type="Proteomes" id="UP000694925"/>
    </source>
</evidence>
<dbReference type="RefSeq" id="XP_026669829.1">
    <property type="nucleotide sequence ID" value="XM_026814028.1"/>
</dbReference>
<dbReference type="GeneID" id="108625523"/>
<feature type="region of interest" description="Disordered" evidence="1">
    <location>
        <begin position="59"/>
        <end position="110"/>
    </location>
</feature>
<name>A0AAJ7S391_9HYME</name>
<organism evidence="2 4">
    <name type="scientific">Ceratina calcarata</name>
    <dbReference type="NCBI Taxonomy" id="156304"/>
    <lineage>
        <taxon>Eukaryota</taxon>
        <taxon>Metazoa</taxon>
        <taxon>Ecdysozoa</taxon>
        <taxon>Arthropoda</taxon>
        <taxon>Hexapoda</taxon>
        <taxon>Insecta</taxon>
        <taxon>Pterygota</taxon>
        <taxon>Neoptera</taxon>
        <taxon>Endopterygota</taxon>
        <taxon>Hymenoptera</taxon>
        <taxon>Apocrita</taxon>
        <taxon>Aculeata</taxon>
        <taxon>Apoidea</taxon>
        <taxon>Anthophila</taxon>
        <taxon>Apidae</taxon>
        <taxon>Ceratina</taxon>
        <taxon>Zadontomerus</taxon>
    </lineage>
</organism>
<sequence>MIDIREIQPRFERTDVRASRSASPSRLVALVPVDNYRHDGTMAPIFAESWWTMTARHVPDVIPPPRRLSSRLSSGTRDPSSLEECDVSSGNRQEREEITGSPERTPGTEP</sequence>
<evidence type="ECO:0000313" key="4">
    <source>
        <dbReference type="RefSeq" id="XP_026669829.1"/>
    </source>
</evidence>
<protein>
    <submittedName>
        <fullName evidence="3 4">Uncharacterized protein LOC108625523</fullName>
    </submittedName>
</protein>